<keyword evidence="4" id="KW-1185">Reference proteome</keyword>
<dbReference type="OrthoDB" id="4161186at2759"/>
<reference evidence="3" key="2">
    <citation type="submission" date="2020-10" db="EMBL/GenBank/DDBJ databases">
        <authorList>
            <person name="Peck L.D."/>
            <person name="Nowell R.W."/>
            <person name="Flood J."/>
            <person name="Ryan M.J."/>
            <person name="Barraclough T.G."/>
        </authorList>
    </citation>
    <scope>NUCLEOTIDE SEQUENCE</scope>
    <source>
        <strain evidence="3">IMI 127659i</strain>
    </source>
</reference>
<dbReference type="Pfam" id="PF20516">
    <property type="entry name" value="PDDEXK_12"/>
    <property type="match status" value="1"/>
</dbReference>
<comment type="caution">
    <text evidence="3">The sequence shown here is derived from an EMBL/GenBank/DDBJ whole genome shotgun (WGS) entry which is preliminary data.</text>
</comment>
<feature type="region of interest" description="Disordered" evidence="1">
    <location>
        <begin position="437"/>
        <end position="471"/>
    </location>
</feature>
<name>A0A9P7HDY4_9HYPO</name>
<feature type="region of interest" description="Disordered" evidence="1">
    <location>
        <begin position="17"/>
        <end position="109"/>
    </location>
</feature>
<feature type="domain" description="PD-(D/E)XK nuclease-like" evidence="2">
    <location>
        <begin position="181"/>
        <end position="431"/>
    </location>
</feature>
<evidence type="ECO:0000313" key="3">
    <source>
        <dbReference type="EMBL" id="KAG5757962.1"/>
    </source>
</evidence>
<dbReference type="Proteomes" id="UP000750502">
    <property type="component" value="Unassembled WGS sequence"/>
</dbReference>
<gene>
    <name evidence="3" type="ORF">H9Q72_013897</name>
</gene>
<reference evidence="3" key="1">
    <citation type="journal article" date="2020" name="bioRxiv">
        <title>Historical genomics reveals the evolutionary mechanisms behind multiple outbreaks of the host-specific coffee wilt pathogen Fusarium xylarioides.</title>
        <authorList>
            <person name="Peck D."/>
            <person name="Nowell R.W."/>
            <person name="Flood J."/>
            <person name="Ryan M.J."/>
            <person name="Barraclough T.G."/>
        </authorList>
    </citation>
    <scope>NUCLEOTIDE SEQUENCE</scope>
    <source>
        <strain evidence="3">IMI 127659i</strain>
    </source>
</reference>
<dbReference type="InterPro" id="IPR046797">
    <property type="entry name" value="PDDEXK_12"/>
</dbReference>
<evidence type="ECO:0000313" key="4">
    <source>
        <dbReference type="Proteomes" id="UP000750502"/>
    </source>
</evidence>
<organism evidence="3 4">
    <name type="scientific">Fusarium xylarioides</name>
    <dbReference type="NCBI Taxonomy" id="221167"/>
    <lineage>
        <taxon>Eukaryota</taxon>
        <taxon>Fungi</taxon>
        <taxon>Dikarya</taxon>
        <taxon>Ascomycota</taxon>
        <taxon>Pezizomycotina</taxon>
        <taxon>Sordariomycetes</taxon>
        <taxon>Hypocreomycetidae</taxon>
        <taxon>Hypocreales</taxon>
        <taxon>Nectriaceae</taxon>
        <taxon>Fusarium</taxon>
        <taxon>Fusarium fujikuroi species complex</taxon>
    </lineage>
</organism>
<evidence type="ECO:0000256" key="1">
    <source>
        <dbReference type="SAM" id="MobiDB-lite"/>
    </source>
</evidence>
<dbReference type="AlphaFoldDB" id="A0A9P7HDY4"/>
<sequence>MSSASIRAWLRTIPDLNIEDPDIERLPKRQRRQHPATPDPSEDCFFVKMPPAQPSPTKRQNSQINDGENLDIDRTPRPKRARSLRSESEHSLSSHLSYHSSQVSGQDSPRKQLQCLKLDARGIEFRDLVLFDDKPGELEDLLEAIDLVMEGKGIVSTLQQDALISASRSSKDFKWAARGGDYFSADRDAIGHTPSPDDVSRILAAAAECSSNSHHEVNWNMEVHQPLLSLAFSPPAQAPYTHLVNFMGTMQASLIPDYTNSSVSKKVDFGIYIEPSNDLERSAQESVEDTISRCRKDLPGTVFNFTDATPLAHRPIAFSIETKKPSAGFDGAKLQLGIWQNAHWTFLRHLAQIASDRCTMTGETAAVGPEAMETVQERMNTGDGPKAQKTLNLPNFIPGIIIQGHLWHLIITTPQDRKTMIWQSIGMGNTQRRHTLETDYEKTSSGRTETNPYESRLSDTEISSDGNSRTTSAIISDGSKKFVRTDGDSLILKSTGVDRIFYE</sequence>
<protein>
    <recommendedName>
        <fullName evidence="2">PD-(D/E)XK nuclease-like domain-containing protein</fullName>
    </recommendedName>
</protein>
<feature type="compositionally biased region" description="Polar residues" evidence="1">
    <location>
        <begin position="460"/>
        <end position="471"/>
    </location>
</feature>
<feature type="compositionally biased region" description="Polar residues" evidence="1">
    <location>
        <begin position="55"/>
        <end position="66"/>
    </location>
</feature>
<proteinExistence type="predicted"/>
<evidence type="ECO:0000259" key="2">
    <source>
        <dbReference type="Pfam" id="PF20516"/>
    </source>
</evidence>
<dbReference type="EMBL" id="JADFTT010000933">
    <property type="protein sequence ID" value="KAG5757962.1"/>
    <property type="molecule type" value="Genomic_DNA"/>
</dbReference>
<accession>A0A9P7HDY4</accession>